<dbReference type="AlphaFoldDB" id="A0A0G4FXQ3"/>
<sequence length="394" mass="41697">DKSTMMTARQNVFTEGIQTVRGFFTLLSAEVFQALLEGVATCAEEAVMDVIMNRIFVFAVESEKATFVSNCRMLVGEMRQLMEEFGEWKAGFDGVGEGEAERDGKTSPSVSRGSLSPTGRISASLPLLPSDGRVVEERGRTTGTPLSLNKGRDGTDADAAGNGSASPSTDLRGKGAKSLPLLAKTEEVVALLTSPRESLEGPLKSLREARRLREKQREAQASSLLRLPSSLTGTLIPNPASLLGIAGQLARTGAQTIQEVGCLTQLSLASASSSSAPSASDAVKLAGLPLRLLLQSAGEEGEREKNQASKERKGKGGEGKVKGLLPEVKEVGEGGRVDREAQELKGGPFGEEIVRRESEALAALSMSALSGPEVLEVLEKRADFHLRVPAPARD</sequence>
<feature type="non-terminal residue" evidence="2">
    <location>
        <position position="1"/>
    </location>
</feature>
<organism evidence="2">
    <name type="scientific">Chromera velia CCMP2878</name>
    <dbReference type="NCBI Taxonomy" id="1169474"/>
    <lineage>
        <taxon>Eukaryota</taxon>
        <taxon>Sar</taxon>
        <taxon>Alveolata</taxon>
        <taxon>Colpodellida</taxon>
        <taxon>Chromeraceae</taxon>
        <taxon>Chromera</taxon>
    </lineage>
</organism>
<evidence type="ECO:0000313" key="2">
    <source>
        <dbReference type="EMBL" id="CEM20197.1"/>
    </source>
</evidence>
<evidence type="ECO:0000256" key="1">
    <source>
        <dbReference type="SAM" id="MobiDB-lite"/>
    </source>
</evidence>
<feature type="compositionally biased region" description="Basic and acidic residues" evidence="1">
    <location>
        <begin position="300"/>
        <end position="343"/>
    </location>
</feature>
<protein>
    <submittedName>
        <fullName evidence="2">Uncharacterized protein</fullName>
    </submittedName>
</protein>
<dbReference type="VEuPathDB" id="CryptoDB:Cvel_19307"/>
<reference evidence="2" key="1">
    <citation type="submission" date="2014-11" db="EMBL/GenBank/DDBJ databases">
        <authorList>
            <person name="Otto D Thomas"/>
            <person name="Naeem Raeece"/>
        </authorList>
    </citation>
    <scope>NUCLEOTIDE SEQUENCE</scope>
</reference>
<name>A0A0G4FXQ3_9ALVE</name>
<dbReference type="EMBL" id="CDMZ01000722">
    <property type="protein sequence ID" value="CEM20197.1"/>
    <property type="molecule type" value="Genomic_DNA"/>
</dbReference>
<feature type="region of interest" description="Disordered" evidence="1">
    <location>
        <begin position="93"/>
        <end position="175"/>
    </location>
</feature>
<feature type="region of interest" description="Disordered" evidence="1">
    <location>
        <begin position="296"/>
        <end position="350"/>
    </location>
</feature>
<accession>A0A0G4FXQ3</accession>
<feature type="compositionally biased region" description="Polar residues" evidence="1">
    <location>
        <begin position="106"/>
        <end position="121"/>
    </location>
</feature>
<proteinExistence type="predicted"/>
<gene>
    <name evidence="2" type="ORF">Cvel_19307</name>
</gene>